<name>A0A2G9ZNP1_9BACT</name>
<accession>A0A2G9ZNP1</accession>
<gene>
    <name evidence="5" type="ORF">COX22_00300</name>
</gene>
<evidence type="ECO:0008006" key="7">
    <source>
        <dbReference type="Google" id="ProtNLM"/>
    </source>
</evidence>
<evidence type="ECO:0000256" key="2">
    <source>
        <dbReference type="ARBA" id="ARBA00022679"/>
    </source>
</evidence>
<dbReference type="GO" id="GO:0032259">
    <property type="term" value="P:methylation"/>
    <property type="evidence" value="ECO:0007669"/>
    <property type="project" value="UniProtKB-KW"/>
</dbReference>
<evidence type="ECO:0000313" key="5">
    <source>
        <dbReference type="EMBL" id="PIP34180.1"/>
    </source>
</evidence>
<feature type="transmembrane region" description="Helical" evidence="4">
    <location>
        <begin position="6"/>
        <end position="30"/>
    </location>
</feature>
<keyword evidence="4" id="KW-1133">Transmembrane helix</keyword>
<comment type="caution">
    <text evidence="5">The sequence shown here is derived from an EMBL/GenBank/DDBJ whole genome shotgun (WGS) entry which is preliminary data.</text>
</comment>
<dbReference type="GO" id="GO:0016279">
    <property type="term" value="F:protein-lysine N-methyltransferase activity"/>
    <property type="evidence" value="ECO:0007669"/>
    <property type="project" value="InterPro"/>
</dbReference>
<dbReference type="PANTHER" id="PTHR13610">
    <property type="entry name" value="METHYLTRANSFERASE DOMAIN-CONTAINING PROTEIN"/>
    <property type="match status" value="1"/>
</dbReference>
<evidence type="ECO:0000256" key="1">
    <source>
        <dbReference type="ARBA" id="ARBA00022603"/>
    </source>
</evidence>
<keyword evidence="2" id="KW-0808">Transferase</keyword>
<keyword evidence="4" id="KW-0812">Transmembrane</keyword>
<reference evidence="5 6" key="1">
    <citation type="submission" date="2017-09" db="EMBL/GenBank/DDBJ databases">
        <title>Depth-based differentiation of microbial function through sediment-hosted aquifers and enrichment of novel symbionts in the deep terrestrial subsurface.</title>
        <authorList>
            <person name="Probst A.J."/>
            <person name="Ladd B."/>
            <person name="Jarett J.K."/>
            <person name="Geller-Mcgrath D.E."/>
            <person name="Sieber C.M."/>
            <person name="Emerson J.B."/>
            <person name="Anantharaman K."/>
            <person name="Thomas B.C."/>
            <person name="Malmstrom R."/>
            <person name="Stieglmeier M."/>
            <person name="Klingl A."/>
            <person name="Woyke T."/>
            <person name="Ryan C.M."/>
            <person name="Banfield J.F."/>
        </authorList>
    </citation>
    <scope>NUCLEOTIDE SEQUENCE [LARGE SCALE GENOMIC DNA]</scope>
    <source>
        <strain evidence="5">CG23_combo_of_CG06-09_8_20_14_all_49_15</strain>
    </source>
</reference>
<dbReference type="Proteomes" id="UP000230729">
    <property type="component" value="Unassembled WGS sequence"/>
</dbReference>
<evidence type="ECO:0000313" key="6">
    <source>
        <dbReference type="Proteomes" id="UP000230729"/>
    </source>
</evidence>
<evidence type="ECO:0000256" key="3">
    <source>
        <dbReference type="ARBA" id="ARBA00022691"/>
    </source>
</evidence>
<proteinExistence type="predicted"/>
<dbReference type="Gene3D" id="3.40.50.150">
    <property type="entry name" value="Vaccinia Virus protein VP39"/>
    <property type="match status" value="1"/>
</dbReference>
<dbReference type="AlphaFoldDB" id="A0A2G9ZNP1"/>
<dbReference type="InterPro" id="IPR026170">
    <property type="entry name" value="FAM173A/B"/>
</dbReference>
<sequence length="180" mass="20348">MDLIRILLYFFIGCSLASLLWATLSLAPWVPAKKKDLPRIKAALALRSGETVYDLGAGNGRVAIYLAGQTSARVVGVELALPLYLICRGRWFFSRPPRPTFIFRDFFRLDLRAANAVYVFGLPEKLAGRFSRKLLSELKPSARVVSYVFPIAAWRPVRVDKETAADLPIYIYQLADQRRL</sequence>
<protein>
    <recommendedName>
        <fullName evidence="7">SAM-dependent methyltransferase</fullName>
    </recommendedName>
</protein>
<dbReference type="PANTHER" id="PTHR13610:SF11">
    <property type="entry name" value="METHYLTRANSFERASE DOMAIN-CONTAINING PROTEIN"/>
    <property type="match status" value="1"/>
</dbReference>
<dbReference type="InterPro" id="IPR029063">
    <property type="entry name" value="SAM-dependent_MTases_sf"/>
</dbReference>
<dbReference type="SUPFAM" id="SSF53335">
    <property type="entry name" value="S-adenosyl-L-methionine-dependent methyltransferases"/>
    <property type="match status" value="1"/>
</dbReference>
<dbReference type="CDD" id="cd02440">
    <property type="entry name" value="AdoMet_MTases"/>
    <property type="match status" value="1"/>
</dbReference>
<keyword evidence="4" id="KW-0472">Membrane</keyword>
<dbReference type="EMBL" id="PCSD01000004">
    <property type="protein sequence ID" value="PIP34180.1"/>
    <property type="molecule type" value="Genomic_DNA"/>
</dbReference>
<evidence type="ECO:0000256" key="4">
    <source>
        <dbReference type="SAM" id="Phobius"/>
    </source>
</evidence>
<keyword evidence="1" id="KW-0489">Methyltransferase</keyword>
<keyword evidence="3" id="KW-0949">S-adenosyl-L-methionine</keyword>
<organism evidence="5 6">
    <name type="scientific">Candidatus Falkowbacteria bacterium CG23_combo_of_CG06-09_8_20_14_all_49_15</name>
    <dbReference type="NCBI Taxonomy" id="1974572"/>
    <lineage>
        <taxon>Bacteria</taxon>
        <taxon>Candidatus Falkowiibacteriota</taxon>
    </lineage>
</organism>